<reference evidence="2" key="1">
    <citation type="submission" date="2016-08" db="EMBL/GenBank/DDBJ databases">
        <authorList>
            <person name="Seilhamer J.J."/>
        </authorList>
    </citation>
    <scope>NUCLEOTIDE SEQUENCE [LARGE SCALE GENOMIC DNA]</scope>
</reference>
<name>A0A1I9SA29_9CAUD</name>
<keyword evidence="2" id="KW-1185">Reference proteome</keyword>
<protein>
    <submittedName>
        <fullName evidence="1">Uncharacterized protein</fullName>
    </submittedName>
</protein>
<sequence length="182" mass="21228">MGRWRKKPVEIDADQWFKNGDHPDDYMNSIIDHFSDSKPRYTPEFQKDNNWEGQVVRFFRHPDIDGNSNCKHCQLYMFEHGWIDTLEGGHIVCPGDYIITGVEGERYPCKPGIFLKTYDPVEEDEDSIGPLTDYAHKIIDDLKNQNSLIDSRLFKDWGPLESTEIPTFKEIEDENGRNSDNV</sequence>
<evidence type="ECO:0000313" key="2">
    <source>
        <dbReference type="Proteomes" id="UP000224902"/>
    </source>
</evidence>
<organism evidence="1 2">
    <name type="scientific">Rhodococcus phage Weasels2</name>
    <dbReference type="NCBI Taxonomy" id="1897437"/>
    <lineage>
        <taxon>Viruses</taxon>
        <taxon>Duplodnaviria</taxon>
        <taxon>Heunggongvirae</taxon>
        <taxon>Uroviricota</taxon>
        <taxon>Caudoviricetes</taxon>
        <taxon>Weaselvirus</taxon>
        <taxon>Weaselvirus weasel</taxon>
    </lineage>
</organism>
<evidence type="ECO:0000313" key="1">
    <source>
        <dbReference type="EMBL" id="AOZ63635.1"/>
    </source>
</evidence>
<dbReference type="OrthoDB" id="21770at10239"/>
<dbReference type="EMBL" id="KX774321">
    <property type="protein sequence ID" value="AOZ63635.1"/>
    <property type="molecule type" value="Genomic_DNA"/>
</dbReference>
<dbReference type="Proteomes" id="UP000224902">
    <property type="component" value="Segment"/>
</dbReference>
<proteinExistence type="predicted"/>
<gene>
    <name evidence="1" type="ORF">SEA_WEASELS2_45</name>
</gene>
<accession>A0A1I9SA29</accession>